<gene>
    <name evidence="9" type="ORF">AQUCO_01600221v1</name>
</gene>
<protein>
    <recommendedName>
        <fullName evidence="6">Reticulon-like protein</fullName>
    </recommendedName>
</protein>
<keyword evidence="4 6" id="KW-1133">Transmembrane helix</keyword>
<dbReference type="AlphaFoldDB" id="A0A2G5DQP0"/>
<comment type="subcellular location">
    <subcellularLocation>
        <location evidence="1 6">Endoplasmic reticulum membrane</location>
        <topology evidence="1 6">Multi-pass membrane protein</topology>
    </subcellularLocation>
</comment>
<dbReference type="Proteomes" id="UP000230069">
    <property type="component" value="Unassembled WGS sequence"/>
</dbReference>
<dbReference type="EMBL" id="KZ305033">
    <property type="protein sequence ID" value="PIA45832.1"/>
    <property type="molecule type" value="Genomic_DNA"/>
</dbReference>
<keyword evidence="3 6" id="KW-0256">Endoplasmic reticulum</keyword>
<dbReference type="FunCoup" id="A0A2G5DQP0">
    <property type="interactions" value="44"/>
</dbReference>
<keyword evidence="5 6" id="KW-0472">Membrane</keyword>
<dbReference type="STRING" id="218851.A0A2G5DQP0"/>
<organism evidence="9 10">
    <name type="scientific">Aquilegia coerulea</name>
    <name type="common">Rocky mountain columbine</name>
    <dbReference type="NCBI Taxonomy" id="218851"/>
    <lineage>
        <taxon>Eukaryota</taxon>
        <taxon>Viridiplantae</taxon>
        <taxon>Streptophyta</taxon>
        <taxon>Embryophyta</taxon>
        <taxon>Tracheophyta</taxon>
        <taxon>Spermatophyta</taxon>
        <taxon>Magnoliopsida</taxon>
        <taxon>Ranunculales</taxon>
        <taxon>Ranunculaceae</taxon>
        <taxon>Thalictroideae</taxon>
        <taxon>Aquilegia</taxon>
    </lineage>
</organism>
<evidence type="ECO:0000259" key="8">
    <source>
        <dbReference type="PROSITE" id="PS50845"/>
    </source>
</evidence>
<keyword evidence="10" id="KW-1185">Reference proteome</keyword>
<dbReference type="InterPro" id="IPR044647">
    <property type="entry name" value="RTNLB17/18/21"/>
</dbReference>
<dbReference type="Pfam" id="PF02453">
    <property type="entry name" value="Reticulon"/>
    <property type="match status" value="1"/>
</dbReference>
<dbReference type="PROSITE" id="PS50845">
    <property type="entry name" value="RETICULON"/>
    <property type="match status" value="1"/>
</dbReference>
<reference evidence="9 10" key="1">
    <citation type="submission" date="2017-09" db="EMBL/GenBank/DDBJ databases">
        <title>WGS assembly of Aquilegia coerulea Goldsmith.</title>
        <authorList>
            <person name="Hodges S."/>
            <person name="Kramer E."/>
            <person name="Nordborg M."/>
            <person name="Tomkins J."/>
            <person name="Borevitz J."/>
            <person name="Derieg N."/>
            <person name="Yan J."/>
            <person name="Mihaltcheva S."/>
            <person name="Hayes R.D."/>
            <person name="Rokhsar D."/>
        </authorList>
    </citation>
    <scope>NUCLEOTIDE SEQUENCE [LARGE SCALE GENOMIC DNA]</scope>
    <source>
        <strain evidence="10">cv. Goldsmith</strain>
    </source>
</reference>
<feature type="compositionally biased region" description="Basic and acidic residues" evidence="7">
    <location>
        <begin position="162"/>
        <end position="171"/>
    </location>
</feature>
<evidence type="ECO:0000313" key="10">
    <source>
        <dbReference type="Proteomes" id="UP000230069"/>
    </source>
</evidence>
<proteinExistence type="predicted"/>
<sequence length="518" mass="59084">MEVGRRKSTPRNVVAGSVWESRMKMDEVKGGFKVFNGEENHSVIEESSNNGTDLAPPIEKTLEENQSTGVVRERRKTWKPESIEVIGSSPTLNCKIRLKPNKSTSKTSKNFTSVSVDGIEKNPIQVKHTRSVSYKDFDESCKDFDVCKEKTISSSLTTNRNPRLEIDSNDHEQDEEEKEEDKEEKEVEKKSYDVKEVNVVEQKPKKIGKEEKKFNQIYRKPIPLSTNVKKQPPLMKNHPIDVKNPTPIIHEEESERFPLAQNKFENIVDLVMWKDVSRSAFVFGLGTFILISLSYSEDINLSLTSAISYMGLVYLAAIFFYKSFLCRGNTDEENSIHLVGEEEAIWLLKLMLPYLNEILLKLKAIFSGDPATTMKLAVLLFGLARFGSFISIGKMVKLGFFGVFTLPKVCSFYSAQYTFYGKDVIQLLGDSWHSCSRKKVVAILGFILVWNFSSMLTRIWAVFMLVVAVRYYQQSSPRNKQVQVEGEKQDANMMRGGRRQIQGAWASRVVPVKEKKET</sequence>
<evidence type="ECO:0000256" key="3">
    <source>
        <dbReference type="ARBA" id="ARBA00022824"/>
    </source>
</evidence>
<dbReference type="PANTHER" id="PTHR46626">
    <property type="entry name" value="RETICULON-LIKE PROTEIN B17"/>
    <property type="match status" value="1"/>
</dbReference>
<dbReference type="GO" id="GO:0005789">
    <property type="term" value="C:endoplasmic reticulum membrane"/>
    <property type="evidence" value="ECO:0007669"/>
    <property type="project" value="UniProtKB-SubCell"/>
</dbReference>
<evidence type="ECO:0000313" key="9">
    <source>
        <dbReference type="EMBL" id="PIA45832.1"/>
    </source>
</evidence>
<evidence type="ECO:0000256" key="5">
    <source>
        <dbReference type="ARBA" id="ARBA00023136"/>
    </source>
</evidence>
<evidence type="ECO:0000256" key="6">
    <source>
        <dbReference type="RuleBase" id="RU363132"/>
    </source>
</evidence>
<feature type="transmembrane region" description="Helical" evidence="6">
    <location>
        <begin position="398"/>
        <end position="420"/>
    </location>
</feature>
<feature type="transmembrane region" description="Helical" evidence="6">
    <location>
        <begin position="440"/>
        <end position="469"/>
    </location>
</feature>
<feature type="domain" description="Reticulon" evidence="8">
    <location>
        <begin position="267"/>
        <end position="409"/>
    </location>
</feature>
<dbReference type="InterPro" id="IPR003388">
    <property type="entry name" value="Reticulon"/>
</dbReference>
<feature type="transmembrane region" description="Helical" evidence="6">
    <location>
        <begin position="276"/>
        <end position="295"/>
    </location>
</feature>
<dbReference type="PANTHER" id="PTHR46626:SF1">
    <property type="entry name" value="RETICULON-LIKE PROTEIN B21"/>
    <property type="match status" value="1"/>
</dbReference>
<evidence type="ECO:0000256" key="1">
    <source>
        <dbReference type="ARBA" id="ARBA00004477"/>
    </source>
</evidence>
<evidence type="ECO:0000256" key="2">
    <source>
        <dbReference type="ARBA" id="ARBA00022692"/>
    </source>
</evidence>
<name>A0A2G5DQP0_AQUCA</name>
<evidence type="ECO:0000256" key="4">
    <source>
        <dbReference type="ARBA" id="ARBA00022989"/>
    </source>
</evidence>
<evidence type="ECO:0000256" key="7">
    <source>
        <dbReference type="SAM" id="MobiDB-lite"/>
    </source>
</evidence>
<accession>A0A2G5DQP0</accession>
<keyword evidence="2 6" id="KW-0812">Transmembrane</keyword>
<feature type="region of interest" description="Disordered" evidence="7">
    <location>
        <begin position="158"/>
        <end position="190"/>
    </location>
</feature>
<dbReference type="OrthoDB" id="567788at2759"/>
<feature type="transmembrane region" description="Helical" evidence="6">
    <location>
        <begin position="301"/>
        <end position="321"/>
    </location>
</feature>
<feature type="compositionally biased region" description="Acidic residues" evidence="7">
    <location>
        <begin position="172"/>
        <end position="183"/>
    </location>
</feature>
<dbReference type="InParanoid" id="A0A2G5DQP0"/>